<dbReference type="GO" id="GO:0009279">
    <property type="term" value="C:cell outer membrane"/>
    <property type="evidence" value="ECO:0007669"/>
    <property type="project" value="UniProtKB-SubCell"/>
</dbReference>
<dbReference type="RefSeq" id="WP_135205555.1">
    <property type="nucleotide sequence ID" value="NZ_SPVF01000029.1"/>
</dbReference>
<sequence>MKFAIALTAVLAFSASLSGCVVATTSGSTYRASQTLNEQSVRLATVESVREVTIVNPESGVGTMGGAAIGGIAGSNVGGGKGSAVGAIAGAVAGGLIGQHIENNANKKRGFEITVKLDDGELRAITQEADEMFRPGERVRLLSNGRTTRVTH</sequence>
<evidence type="ECO:0000256" key="3">
    <source>
        <dbReference type="ARBA" id="ARBA00023136"/>
    </source>
</evidence>
<dbReference type="PANTHER" id="PTHR35603:SF1">
    <property type="entry name" value="OUTER MEMBRANE LIPOPROTEIN SLYB"/>
    <property type="match status" value="1"/>
</dbReference>
<comment type="caution">
    <text evidence="8">The sequence shown here is derived from an EMBL/GenBank/DDBJ whole genome shotgun (WGS) entry which is preliminary data.</text>
</comment>
<evidence type="ECO:0000256" key="6">
    <source>
        <dbReference type="SAM" id="SignalP"/>
    </source>
</evidence>
<dbReference type="InterPro" id="IPR051407">
    <property type="entry name" value="Bact_OM_lipoprot/Surf_antigen"/>
</dbReference>
<evidence type="ECO:0000313" key="9">
    <source>
        <dbReference type="Proteomes" id="UP000298438"/>
    </source>
</evidence>
<reference evidence="8 9" key="1">
    <citation type="submission" date="2019-03" db="EMBL/GenBank/DDBJ databases">
        <title>Draft Genome Sequence of Massilia arenosa sp. nov., a Novel Massilia Species Isolated from a Sandy-loam Maize Soil.</title>
        <authorList>
            <person name="Raths R."/>
            <person name="Peta V."/>
            <person name="Bucking H."/>
        </authorList>
    </citation>
    <scope>NUCLEOTIDE SEQUENCE [LARGE SCALE GENOMIC DNA]</scope>
    <source>
        <strain evidence="8 9">MC02</strain>
    </source>
</reference>
<dbReference type="PROSITE" id="PS51257">
    <property type="entry name" value="PROKAR_LIPOPROTEIN"/>
    <property type="match status" value="1"/>
</dbReference>
<evidence type="ECO:0000256" key="1">
    <source>
        <dbReference type="ARBA" id="ARBA00004459"/>
    </source>
</evidence>
<dbReference type="EMBL" id="SPVF01000029">
    <property type="protein sequence ID" value="TFW28851.1"/>
    <property type="molecule type" value="Genomic_DNA"/>
</dbReference>
<feature type="chain" id="PRO_5021239732" evidence="6">
    <location>
        <begin position="24"/>
        <end position="152"/>
    </location>
</feature>
<evidence type="ECO:0000256" key="5">
    <source>
        <dbReference type="ARBA" id="ARBA00023288"/>
    </source>
</evidence>
<proteinExistence type="predicted"/>
<protein>
    <submittedName>
        <fullName evidence="8">Glycine zipper 2TM domain-containing protein</fullName>
    </submittedName>
</protein>
<dbReference type="InterPro" id="IPR039567">
    <property type="entry name" value="Gly-zipper"/>
</dbReference>
<dbReference type="OrthoDB" id="5298161at2"/>
<gene>
    <name evidence="8" type="ORF">E4L96_01930</name>
</gene>
<keyword evidence="9" id="KW-1185">Reference proteome</keyword>
<name>A0A4Y9SQI8_9BURK</name>
<feature type="signal peptide" evidence="6">
    <location>
        <begin position="1"/>
        <end position="23"/>
    </location>
</feature>
<organism evidence="8 9">
    <name type="scientific">Zemynaea arenosa</name>
    <dbReference type="NCBI Taxonomy" id="2561931"/>
    <lineage>
        <taxon>Bacteria</taxon>
        <taxon>Pseudomonadati</taxon>
        <taxon>Pseudomonadota</taxon>
        <taxon>Betaproteobacteria</taxon>
        <taxon>Burkholderiales</taxon>
        <taxon>Oxalobacteraceae</taxon>
        <taxon>Telluria group</taxon>
        <taxon>Zemynaea</taxon>
    </lineage>
</organism>
<evidence type="ECO:0000256" key="2">
    <source>
        <dbReference type="ARBA" id="ARBA00022729"/>
    </source>
</evidence>
<dbReference type="Pfam" id="PF13488">
    <property type="entry name" value="Gly-zipper_Omp"/>
    <property type="match status" value="1"/>
</dbReference>
<evidence type="ECO:0000256" key="4">
    <source>
        <dbReference type="ARBA" id="ARBA00023139"/>
    </source>
</evidence>
<keyword evidence="3" id="KW-0472">Membrane</keyword>
<accession>A0A4Y9SQI8</accession>
<keyword evidence="4" id="KW-0564">Palmitate</keyword>
<keyword evidence="2 6" id="KW-0732">Signal</keyword>
<dbReference type="AlphaFoldDB" id="A0A4Y9SQI8"/>
<keyword evidence="5" id="KW-0449">Lipoprotein</keyword>
<feature type="domain" description="Glycine zipper" evidence="7">
    <location>
        <begin position="61"/>
        <end position="104"/>
    </location>
</feature>
<dbReference type="PANTHER" id="PTHR35603">
    <property type="match status" value="1"/>
</dbReference>
<comment type="subcellular location">
    <subcellularLocation>
        <location evidence="1">Cell outer membrane</location>
        <topology evidence="1">Lipid-anchor</topology>
    </subcellularLocation>
</comment>
<evidence type="ECO:0000259" key="7">
    <source>
        <dbReference type="Pfam" id="PF13488"/>
    </source>
</evidence>
<evidence type="ECO:0000313" key="8">
    <source>
        <dbReference type="EMBL" id="TFW28851.1"/>
    </source>
</evidence>
<dbReference type="Proteomes" id="UP000298438">
    <property type="component" value="Unassembled WGS sequence"/>
</dbReference>